<name>A0A3E0VFE1_9MICO</name>
<reference evidence="9 10" key="1">
    <citation type="submission" date="2017-04" db="EMBL/GenBank/DDBJ databases">
        <title>Comparative genome analysis of Subtercola boreus.</title>
        <authorList>
            <person name="Cho Y.-J."/>
            <person name="Cho A."/>
            <person name="Kim O.-S."/>
            <person name="Lee J.-I."/>
        </authorList>
    </citation>
    <scope>NUCLEOTIDE SEQUENCE [LARGE SCALE GENOMIC DNA]</scope>
    <source>
        <strain evidence="9 10">K300</strain>
    </source>
</reference>
<evidence type="ECO:0000256" key="4">
    <source>
        <dbReference type="ARBA" id="ARBA00022475"/>
    </source>
</evidence>
<dbReference type="OrthoDB" id="9782305at2"/>
<evidence type="ECO:0008006" key="11">
    <source>
        <dbReference type="Google" id="ProtNLM"/>
    </source>
</evidence>
<keyword evidence="7 8" id="KW-0472">Membrane</keyword>
<evidence type="ECO:0000256" key="8">
    <source>
        <dbReference type="SAM" id="Phobius"/>
    </source>
</evidence>
<evidence type="ECO:0000313" key="9">
    <source>
        <dbReference type="EMBL" id="RFA08632.1"/>
    </source>
</evidence>
<feature type="transmembrane region" description="Helical" evidence="8">
    <location>
        <begin position="296"/>
        <end position="312"/>
    </location>
</feature>
<feature type="transmembrane region" description="Helical" evidence="8">
    <location>
        <begin position="109"/>
        <end position="130"/>
    </location>
</feature>
<evidence type="ECO:0000256" key="6">
    <source>
        <dbReference type="ARBA" id="ARBA00022989"/>
    </source>
</evidence>
<sequence>MVTTLPNAPAKAPPRPALAATASRRTVILLALLVLLALLAGLSLFVGSGNLAPAAVWKALTEGGSDTTALLVNSFRVPRMLLALLVGAALGLGGALMQAITRNPLADPGLLGVNAGAYIAVVVAITYAGVAGISNYVWWSFAGAIIVTAGVYAIGGRGRSGADPARLVLVGVSVSYLLNGISVGITLQNPDTFDAIRFWSAGSLQGRQWDIVWGVLPFILVGTAVALSLGRSLNASVLGDDLAKSLGANLLRTRIIGFAAVTVLCGAATAAAGPISFLGLMAAFVARRIVGPDQRWILPFAAVIAPIIFLTADMIGRLLVASEVPVGLVTAFVGAPLLIVLMRGRKAVKGL</sequence>
<keyword evidence="4" id="KW-1003">Cell membrane</keyword>
<proteinExistence type="inferred from homology"/>
<protein>
    <recommendedName>
        <fullName evidence="11">ABC transporter permease</fullName>
    </recommendedName>
</protein>
<keyword evidence="6 8" id="KW-1133">Transmembrane helix</keyword>
<evidence type="ECO:0000256" key="2">
    <source>
        <dbReference type="ARBA" id="ARBA00007935"/>
    </source>
</evidence>
<feature type="transmembrane region" description="Helical" evidence="8">
    <location>
        <begin position="211"/>
        <end position="234"/>
    </location>
</feature>
<dbReference type="Gene3D" id="1.10.3470.10">
    <property type="entry name" value="ABC transporter involved in vitamin B12 uptake, BtuC"/>
    <property type="match status" value="1"/>
</dbReference>
<dbReference type="RefSeq" id="WP_116414037.1">
    <property type="nucleotide sequence ID" value="NZ_NBWZ01000001.1"/>
</dbReference>
<evidence type="ECO:0000256" key="3">
    <source>
        <dbReference type="ARBA" id="ARBA00022448"/>
    </source>
</evidence>
<keyword evidence="5 8" id="KW-0812">Transmembrane</keyword>
<dbReference type="GO" id="GO:0005886">
    <property type="term" value="C:plasma membrane"/>
    <property type="evidence" value="ECO:0007669"/>
    <property type="project" value="UniProtKB-SubCell"/>
</dbReference>
<gene>
    <name evidence="9" type="ORF">B7R54_04850</name>
</gene>
<dbReference type="GO" id="GO:0022857">
    <property type="term" value="F:transmembrane transporter activity"/>
    <property type="evidence" value="ECO:0007669"/>
    <property type="project" value="InterPro"/>
</dbReference>
<dbReference type="EMBL" id="NBWZ01000001">
    <property type="protein sequence ID" value="RFA08632.1"/>
    <property type="molecule type" value="Genomic_DNA"/>
</dbReference>
<feature type="transmembrane region" description="Helical" evidence="8">
    <location>
        <begin position="167"/>
        <end position="187"/>
    </location>
</feature>
<dbReference type="AlphaFoldDB" id="A0A3E0VFE1"/>
<evidence type="ECO:0000256" key="7">
    <source>
        <dbReference type="ARBA" id="ARBA00023136"/>
    </source>
</evidence>
<comment type="subcellular location">
    <subcellularLocation>
        <location evidence="1">Cell membrane</location>
        <topology evidence="1">Multi-pass membrane protein</topology>
    </subcellularLocation>
</comment>
<keyword evidence="3" id="KW-0813">Transport</keyword>
<dbReference type="SUPFAM" id="SSF81345">
    <property type="entry name" value="ABC transporter involved in vitamin B12 uptake, BtuC"/>
    <property type="match status" value="1"/>
</dbReference>
<dbReference type="InterPro" id="IPR000522">
    <property type="entry name" value="ABC_transptr_permease_BtuC"/>
</dbReference>
<organism evidence="9 10">
    <name type="scientific">Subtercola boreus</name>
    <dbReference type="NCBI Taxonomy" id="120213"/>
    <lineage>
        <taxon>Bacteria</taxon>
        <taxon>Bacillati</taxon>
        <taxon>Actinomycetota</taxon>
        <taxon>Actinomycetes</taxon>
        <taxon>Micrococcales</taxon>
        <taxon>Microbacteriaceae</taxon>
        <taxon>Subtercola</taxon>
    </lineage>
</organism>
<dbReference type="Pfam" id="PF01032">
    <property type="entry name" value="FecCD"/>
    <property type="match status" value="1"/>
</dbReference>
<evidence type="ECO:0000256" key="5">
    <source>
        <dbReference type="ARBA" id="ARBA00022692"/>
    </source>
</evidence>
<dbReference type="PANTHER" id="PTHR30472">
    <property type="entry name" value="FERRIC ENTEROBACTIN TRANSPORT SYSTEM PERMEASE PROTEIN"/>
    <property type="match status" value="1"/>
</dbReference>
<evidence type="ECO:0000256" key="1">
    <source>
        <dbReference type="ARBA" id="ARBA00004651"/>
    </source>
</evidence>
<keyword evidence="10" id="KW-1185">Reference proteome</keyword>
<dbReference type="PANTHER" id="PTHR30472:SF1">
    <property type="entry name" value="FE(3+) DICITRATE TRANSPORT SYSTEM PERMEASE PROTEIN FECC-RELATED"/>
    <property type="match status" value="1"/>
</dbReference>
<dbReference type="CDD" id="cd06550">
    <property type="entry name" value="TM_ABC_iron-siderophores_like"/>
    <property type="match status" value="1"/>
</dbReference>
<comment type="caution">
    <text evidence="9">The sequence shown here is derived from an EMBL/GenBank/DDBJ whole genome shotgun (WGS) entry which is preliminary data.</text>
</comment>
<feature type="transmembrane region" description="Helical" evidence="8">
    <location>
        <begin position="136"/>
        <end position="155"/>
    </location>
</feature>
<feature type="transmembrane region" description="Helical" evidence="8">
    <location>
        <begin position="255"/>
        <end position="284"/>
    </location>
</feature>
<feature type="transmembrane region" description="Helical" evidence="8">
    <location>
        <begin position="78"/>
        <end position="97"/>
    </location>
</feature>
<dbReference type="FunFam" id="1.10.3470.10:FF:000001">
    <property type="entry name" value="Vitamin B12 ABC transporter permease BtuC"/>
    <property type="match status" value="1"/>
</dbReference>
<dbReference type="Proteomes" id="UP000256486">
    <property type="component" value="Unassembled WGS sequence"/>
</dbReference>
<dbReference type="GO" id="GO:0033214">
    <property type="term" value="P:siderophore-iron import into cell"/>
    <property type="evidence" value="ECO:0007669"/>
    <property type="project" value="TreeGrafter"/>
</dbReference>
<comment type="similarity">
    <text evidence="2">Belongs to the binding-protein-dependent transport system permease family. FecCD subfamily.</text>
</comment>
<evidence type="ECO:0000313" key="10">
    <source>
        <dbReference type="Proteomes" id="UP000256486"/>
    </source>
</evidence>
<accession>A0A3E0VFE1</accession>
<dbReference type="InterPro" id="IPR037294">
    <property type="entry name" value="ABC_BtuC-like"/>
</dbReference>
<feature type="transmembrane region" description="Helical" evidence="8">
    <location>
        <begin position="324"/>
        <end position="342"/>
    </location>
</feature>